<feature type="transmembrane region" description="Helical" evidence="8">
    <location>
        <begin position="63"/>
        <end position="90"/>
    </location>
</feature>
<keyword evidence="5 8" id="KW-0812">Transmembrane</keyword>
<evidence type="ECO:0000256" key="8">
    <source>
        <dbReference type="SAM" id="Phobius"/>
    </source>
</evidence>
<dbReference type="CDD" id="cd06579">
    <property type="entry name" value="TM_PBP1_transp_AraH_like"/>
    <property type="match status" value="1"/>
</dbReference>
<name>A0A7W6F7S8_9HYPH</name>
<dbReference type="EMBL" id="JACIDN010000005">
    <property type="protein sequence ID" value="MBB3903694.1"/>
    <property type="molecule type" value="Genomic_DNA"/>
</dbReference>
<dbReference type="GO" id="GO:0022857">
    <property type="term" value="F:transmembrane transporter activity"/>
    <property type="evidence" value="ECO:0007669"/>
    <property type="project" value="InterPro"/>
</dbReference>
<reference evidence="12" key="2">
    <citation type="journal article" date="2019" name="Int. J. Syst. Evol. Microbiol.">
        <title>The Global Catalogue of Microorganisms (GCM) 10K type strain sequencing project: providing services to taxonomists for standard genome sequencing and annotation.</title>
        <authorList>
            <consortium name="The Broad Institute Genomics Platform"/>
            <consortium name="The Broad Institute Genome Sequencing Center for Infectious Disease"/>
            <person name="Wu L."/>
            <person name="Ma J."/>
        </authorList>
    </citation>
    <scope>NUCLEOTIDE SEQUENCE [LARGE SCALE GENOMIC DNA]</scope>
    <source>
        <strain evidence="12">NBRC 107710</strain>
    </source>
</reference>
<reference evidence="9" key="4">
    <citation type="submission" date="2023-01" db="EMBL/GenBank/DDBJ databases">
        <title>Draft genome sequence of Methylobacterium brachythecii strain NBRC 107710.</title>
        <authorList>
            <person name="Sun Q."/>
            <person name="Mori K."/>
        </authorList>
    </citation>
    <scope>NUCLEOTIDE SEQUENCE</scope>
    <source>
        <strain evidence="9">NBRC 107710</strain>
    </source>
</reference>
<reference evidence="10 11" key="3">
    <citation type="submission" date="2020-08" db="EMBL/GenBank/DDBJ databases">
        <title>Genomic Encyclopedia of Type Strains, Phase IV (KMG-IV): sequencing the most valuable type-strain genomes for metagenomic binning, comparative biology and taxonomic classification.</title>
        <authorList>
            <person name="Goeker M."/>
        </authorList>
    </citation>
    <scope>NUCLEOTIDE SEQUENCE [LARGE SCALE GENOMIC DNA]</scope>
    <source>
        <strain evidence="10 11">DSM 24105</strain>
    </source>
</reference>
<evidence type="ECO:0000256" key="3">
    <source>
        <dbReference type="ARBA" id="ARBA00022475"/>
    </source>
</evidence>
<evidence type="ECO:0000313" key="10">
    <source>
        <dbReference type="EMBL" id="MBB3903694.1"/>
    </source>
</evidence>
<reference evidence="9" key="1">
    <citation type="journal article" date="2014" name="Int. J. Syst. Evol. Microbiol.">
        <title>Complete genome of a new Firmicutes species belonging to the dominant human colonic microbiota ('Ruminococcus bicirculans') reveals two chromosomes and a selective capacity to utilize plant glucans.</title>
        <authorList>
            <consortium name="NISC Comparative Sequencing Program"/>
            <person name="Wegmann U."/>
            <person name="Louis P."/>
            <person name="Goesmann A."/>
            <person name="Henrissat B."/>
            <person name="Duncan S.H."/>
            <person name="Flint H.J."/>
        </authorList>
    </citation>
    <scope>NUCLEOTIDE SEQUENCE</scope>
    <source>
        <strain evidence="9">NBRC 107710</strain>
    </source>
</reference>
<feature type="transmembrane region" description="Helical" evidence="8">
    <location>
        <begin position="142"/>
        <end position="161"/>
    </location>
</feature>
<keyword evidence="4" id="KW-0997">Cell inner membrane</keyword>
<keyword evidence="3" id="KW-1003">Cell membrane</keyword>
<keyword evidence="7 8" id="KW-0472">Membrane</keyword>
<sequence length="340" mass="35363">MTVNTNIIQGSPPTVRPGAFRISYRAIALPAILVATLLALALLEPRFLNQLNLLNLSRNISFLTIVGLGQMLVMLLGGLDLSVGVVVAISSVTAASMMNHAVIWWPGNDAFAIAVACLSAMGVAAMIGLLNGLFIVKGRASAFIVTLGMFSVVGGVAYYVTAGIPIYGLPASFTNTLGRGMLFGLPCSVHFALFLVAAILIVQQRTRIGRYLYAVGGNAHAANLSGIPVNRTIISAYVACSFLAGLAGLLITARIGAGQANLGSEYMLHSIAVCVIAGVSLRGGVGRVERVFLSAILLTIFANAMNLVRIDSKLQTIVFGIVLLGAAMMDRSKQSGGGNA</sequence>
<keyword evidence="2" id="KW-0813">Transport</keyword>
<evidence type="ECO:0000256" key="6">
    <source>
        <dbReference type="ARBA" id="ARBA00022989"/>
    </source>
</evidence>
<keyword evidence="6 8" id="KW-1133">Transmembrane helix</keyword>
<feature type="transmembrane region" description="Helical" evidence="8">
    <location>
        <begin position="234"/>
        <end position="255"/>
    </location>
</feature>
<organism evidence="10 11">
    <name type="scientific">Methylobacterium brachythecii</name>
    <dbReference type="NCBI Taxonomy" id="1176177"/>
    <lineage>
        <taxon>Bacteria</taxon>
        <taxon>Pseudomonadati</taxon>
        <taxon>Pseudomonadota</taxon>
        <taxon>Alphaproteobacteria</taxon>
        <taxon>Hyphomicrobiales</taxon>
        <taxon>Methylobacteriaceae</taxon>
        <taxon>Methylobacterium</taxon>
    </lineage>
</organism>
<dbReference type="Proteomes" id="UP000517759">
    <property type="component" value="Unassembled WGS sequence"/>
</dbReference>
<protein>
    <submittedName>
        <fullName evidence="9">ABC transporter permease</fullName>
    </submittedName>
    <submittedName>
        <fullName evidence="10">Ribose transport system permease protein</fullName>
    </submittedName>
</protein>
<comment type="subcellular location">
    <subcellularLocation>
        <location evidence="1">Cell membrane</location>
        <topology evidence="1">Multi-pass membrane protein</topology>
    </subcellularLocation>
</comment>
<evidence type="ECO:0000256" key="4">
    <source>
        <dbReference type="ARBA" id="ARBA00022519"/>
    </source>
</evidence>
<evidence type="ECO:0000313" key="11">
    <source>
        <dbReference type="Proteomes" id="UP000517759"/>
    </source>
</evidence>
<dbReference type="RefSeq" id="WP_183506823.1">
    <property type="nucleotide sequence ID" value="NZ_BSPG01000010.1"/>
</dbReference>
<feature type="transmembrane region" description="Helical" evidence="8">
    <location>
        <begin position="110"/>
        <end position="130"/>
    </location>
</feature>
<evidence type="ECO:0000256" key="2">
    <source>
        <dbReference type="ARBA" id="ARBA00022448"/>
    </source>
</evidence>
<proteinExistence type="predicted"/>
<dbReference type="InterPro" id="IPR001851">
    <property type="entry name" value="ABC_transp_permease"/>
</dbReference>
<evidence type="ECO:0000256" key="5">
    <source>
        <dbReference type="ARBA" id="ARBA00022692"/>
    </source>
</evidence>
<feature type="transmembrane region" description="Helical" evidence="8">
    <location>
        <begin position="267"/>
        <end position="284"/>
    </location>
</feature>
<evidence type="ECO:0000313" key="9">
    <source>
        <dbReference type="EMBL" id="GLS44265.1"/>
    </source>
</evidence>
<dbReference type="Proteomes" id="UP001156881">
    <property type="component" value="Unassembled WGS sequence"/>
</dbReference>
<feature type="transmembrane region" description="Helical" evidence="8">
    <location>
        <begin position="291"/>
        <end position="308"/>
    </location>
</feature>
<dbReference type="AlphaFoldDB" id="A0A7W6F7S8"/>
<feature type="transmembrane region" description="Helical" evidence="8">
    <location>
        <begin position="181"/>
        <end position="202"/>
    </location>
</feature>
<evidence type="ECO:0000256" key="1">
    <source>
        <dbReference type="ARBA" id="ARBA00004651"/>
    </source>
</evidence>
<gene>
    <name evidence="9" type="ORF">GCM10007884_22530</name>
    <name evidence="10" type="ORF">GGR33_003203</name>
</gene>
<comment type="caution">
    <text evidence="10">The sequence shown here is derived from an EMBL/GenBank/DDBJ whole genome shotgun (WGS) entry which is preliminary data.</text>
</comment>
<keyword evidence="12" id="KW-1185">Reference proteome</keyword>
<dbReference type="EMBL" id="BSPG01000010">
    <property type="protein sequence ID" value="GLS44265.1"/>
    <property type="molecule type" value="Genomic_DNA"/>
</dbReference>
<dbReference type="PANTHER" id="PTHR32196">
    <property type="entry name" value="ABC TRANSPORTER PERMEASE PROTEIN YPHD-RELATED-RELATED"/>
    <property type="match status" value="1"/>
</dbReference>
<accession>A0A7W6F7S8</accession>
<evidence type="ECO:0000256" key="7">
    <source>
        <dbReference type="ARBA" id="ARBA00023136"/>
    </source>
</evidence>
<evidence type="ECO:0000313" key="12">
    <source>
        <dbReference type="Proteomes" id="UP001156881"/>
    </source>
</evidence>
<dbReference type="PANTHER" id="PTHR32196:SF21">
    <property type="entry name" value="ABC TRANSPORTER PERMEASE PROTEIN YPHD-RELATED"/>
    <property type="match status" value="1"/>
</dbReference>
<dbReference type="Pfam" id="PF02653">
    <property type="entry name" value="BPD_transp_2"/>
    <property type="match status" value="1"/>
</dbReference>
<feature type="transmembrane region" description="Helical" evidence="8">
    <location>
        <begin position="22"/>
        <end position="43"/>
    </location>
</feature>
<dbReference type="GO" id="GO:0005886">
    <property type="term" value="C:plasma membrane"/>
    <property type="evidence" value="ECO:0007669"/>
    <property type="project" value="UniProtKB-SubCell"/>
</dbReference>